<accession>A0A8T1ZNV4</accession>
<dbReference type="GO" id="GO:0004540">
    <property type="term" value="F:RNA nuclease activity"/>
    <property type="evidence" value="ECO:0007669"/>
    <property type="project" value="InterPro"/>
</dbReference>
<dbReference type="PANTHER" id="PTHR14379:SF3">
    <property type="entry name" value="MEIOSIS REGULATOR AND MRNA STABILITY FACTOR 1"/>
    <property type="match status" value="1"/>
</dbReference>
<dbReference type="PANTHER" id="PTHR14379">
    <property type="entry name" value="LIMKAIN B LKAP"/>
    <property type="match status" value="1"/>
</dbReference>
<dbReference type="EMBL" id="JAEFBK010000010">
    <property type="protein sequence ID" value="KAG7561122.1"/>
    <property type="molecule type" value="Genomic_DNA"/>
</dbReference>
<protein>
    <submittedName>
        <fullName evidence="2">NYN domain limkain-b1-type</fullName>
    </submittedName>
</protein>
<keyword evidence="3" id="KW-1185">Reference proteome</keyword>
<gene>
    <name evidence="2" type="ORF">ISN45_Aa05g025700</name>
</gene>
<comment type="caution">
    <text evidence="2">The sequence shown here is derived from an EMBL/GenBank/DDBJ whole genome shotgun (WGS) entry which is preliminary data.</text>
</comment>
<dbReference type="GO" id="GO:0005777">
    <property type="term" value="C:peroxisome"/>
    <property type="evidence" value="ECO:0007669"/>
    <property type="project" value="InterPro"/>
</dbReference>
<dbReference type="InterPro" id="IPR021139">
    <property type="entry name" value="NYN"/>
</dbReference>
<evidence type="ECO:0000259" key="1">
    <source>
        <dbReference type="Pfam" id="PF01936"/>
    </source>
</evidence>
<organism evidence="2 3">
    <name type="scientific">Arabidopsis thaliana x Arabidopsis arenosa</name>
    <dbReference type="NCBI Taxonomy" id="1240361"/>
    <lineage>
        <taxon>Eukaryota</taxon>
        <taxon>Viridiplantae</taxon>
        <taxon>Streptophyta</taxon>
        <taxon>Embryophyta</taxon>
        <taxon>Tracheophyta</taxon>
        <taxon>Spermatophyta</taxon>
        <taxon>Magnoliopsida</taxon>
        <taxon>eudicotyledons</taxon>
        <taxon>Gunneridae</taxon>
        <taxon>Pentapetalae</taxon>
        <taxon>rosids</taxon>
        <taxon>malvids</taxon>
        <taxon>Brassicales</taxon>
        <taxon>Brassicaceae</taxon>
        <taxon>Camelineae</taxon>
        <taxon>Arabidopsis</taxon>
    </lineage>
</organism>
<evidence type="ECO:0000313" key="2">
    <source>
        <dbReference type="EMBL" id="KAG7561122.1"/>
    </source>
</evidence>
<feature type="domain" description="NYN" evidence="1">
    <location>
        <begin position="14"/>
        <end position="79"/>
    </location>
</feature>
<dbReference type="AlphaFoldDB" id="A0A8T1ZNV4"/>
<name>A0A8T1ZNV4_9BRAS</name>
<dbReference type="Proteomes" id="UP000694240">
    <property type="component" value="Chromosome 10"/>
</dbReference>
<proteinExistence type="predicted"/>
<dbReference type="CDD" id="cd10910">
    <property type="entry name" value="PIN_limkain_b1_N_like"/>
    <property type="match status" value="1"/>
</dbReference>
<dbReference type="InterPro" id="IPR024768">
    <property type="entry name" value="Marf1"/>
</dbReference>
<sequence length="122" mass="13612">MSSLVAEKRYKSAKTAVFWDMEDCQIPDDLNVVEVSRNIRKVLKKLNYEAKASIYAYGDTDQIKAGLKSTGCVVKQHADVDAGDEVEISKREIDYRGTAAIYADETNQIQDEDLDIGFNLGS</sequence>
<reference evidence="2 3" key="1">
    <citation type="submission" date="2020-12" db="EMBL/GenBank/DDBJ databases">
        <title>Concerted genomic and epigenomic changes stabilize Arabidopsis allopolyploids.</title>
        <authorList>
            <person name="Chen Z."/>
        </authorList>
    </citation>
    <scope>NUCLEOTIDE SEQUENCE [LARGE SCALE GENOMIC DNA]</scope>
    <source>
        <strain evidence="2">Allo738</strain>
        <tissue evidence="2">Leaf</tissue>
    </source>
</reference>
<evidence type="ECO:0000313" key="3">
    <source>
        <dbReference type="Proteomes" id="UP000694240"/>
    </source>
</evidence>
<dbReference type="GO" id="GO:0010468">
    <property type="term" value="P:regulation of gene expression"/>
    <property type="evidence" value="ECO:0007669"/>
    <property type="project" value="InterPro"/>
</dbReference>
<dbReference type="Pfam" id="PF01936">
    <property type="entry name" value="NYN"/>
    <property type="match status" value="1"/>
</dbReference>